<dbReference type="EMBL" id="JAACJN010000096">
    <property type="protein sequence ID" value="KAF5375629.1"/>
    <property type="molecule type" value="Genomic_DNA"/>
</dbReference>
<evidence type="ECO:0000256" key="13">
    <source>
        <dbReference type="ARBA" id="ARBA00023242"/>
    </source>
</evidence>
<evidence type="ECO:0000256" key="10">
    <source>
        <dbReference type="ARBA" id="ARBA00023159"/>
    </source>
</evidence>
<dbReference type="InterPro" id="IPR010339">
    <property type="entry name" value="TIP49_P-loop"/>
</dbReference>
<keyword evidence="9 16" id="KW-0805">Transcription regulation</keyword>
<name>A0A8H5H2V9_9AGAR</name>
<dbReference type="InterPro" id="IPR041048">
    <property type="entry name" value="RuvB-like_C"/>
</dbReference>
<dbReference type="GO" id="GO:0005634">
    <property type="term" value="C:nucleus"/>
    <property type="evidence" value="ECO:0007669"/>
    <property type="project" value="UniProtKB-SubCell"/>
</dbReference>
<dbReference type="FunFam" id="3.40.50.300:FF:002221">
    <property type="entry name" value="RuvB-like 2"/>
    <property type="match status" value="2"/>
</dbReference>
<feature type="domain" description="AAA+ ATPase" evidence="17">
    <location>
        <begin position="81"/>
        <end position="372"/>
    </location>
</feature>
<dbReference type="GO" id="GO:0016787">
    <property type="term" value="F:hydrolase activity"/>
    <property type="evidence" value="ECO:0007669"/>
    <property type="project" value="UniProtKB-KW"/>
</dbReference>
<dbReference type="FunFam" id="2.40.50.360:FF:000002">
    <property type="entry name" value="RuvB-like helicase"/>
    <property type="match status" value="1"/>
</dbReference>
<keyword evidence="5 16" id="KW-0378">Hydrolase</keyword>
<evidence type="ECO:0000256" key="16">
    <source>
        <dbReference type="RuleBase" id="RU363048"/>
    </source>
</evidence>
<dbReference type="Gene3D" id="3.40.50.300">
    <property type="entry name" value="P-loop containing nucleotide triphosphate hydrolases"/>
    <property type="match status" value="1"/>
</dbReference>
<evidence type="ECO:0000256" key="14">
    <source>
        <dbReference type="ARBA" id="ARBA00025345"/>
    </source>
</evidence>
<proteinExistence type="inferred from homology"/>
<keyword evidence="4 16" id="KW-0227">DNA damage</keyword>
<comment type="subcellular location">
    <subcellularLocation>
        <location evidence="1 16">Nucleus</location>
    </subcellularLocation>
</comment>
<dbReference type="GO" id="GO:0006281">
    <property type="term" value="P:DNA repair"/>
    <property type="evidence" value="ECO:0007669"/>
    <property type="project" value="UniProtKB-KW"/>
</dbReference>
<keyword evidence="13 16" id="KW-0539">Nucleus</keyword>
<accession>A0A8H5H2V9</accession>
<keyword evidence="10" id="KW-0010">Activator</keyword>
<organism evidence="18 19">
    <name type="scientific">Collybiopsis confluens</name>
    <dbReference type="NCBI Taxonomy" id="2823264"/>
    <lineage>
        <taxon>Eukaryota</taxon>
        <taxon>Fungi</taxon>
        <taxon>Dikarya</taxon>
        <taxon>Basidiomycota</taxon>
        <taxon>Agaricomycotina</taxon>
        <taxon>Agaricomycetes</taxon>
        <taxon>Agaricomycetidae</taxon>
        <taxon>Agaricales</taxon>
        <taxon>Marasmiineae</taxon>
        <taxon>Omphalotaceae</taxon>
        <taxon>Collybiopsis</taxon>
    </lineage>
</organism>
<dbReference type="Pfam" id="PF06068">
    <property type="entry name" value="TIP49"/>
    <property type="match status" value="1"/>
</dbReference>
<dbReference type="Proteomes" id="UP000518752">
    <property type="component" value="Unassembled WGS sequence"/>
</dbReference>
<evidence type="ECO:0000256" key="12">
    <source>
        <dbReference type="ARBA" id="ARBA00023204"/>
    </source>
</evidence>
<dbReference type="InterPro" id="IPR027238">
    <property type="entry name" value="RuvB-like"/>
</dbReference>
<dbReference type="GO" id="GO:0006325">
    <property type="term" value="P:chromatin organization"/>
    <property type="evidence" value="ECO:0007669"/>
    <property type="project" value="UniProtKB-KW"/>
</dbReference>
<keyword evidence="11 16" id="KW-0804">Transcription</keyword>
<dbReference type="EC" id="3.6.4.12" evidence="16"/>
<evidence type="ECO:0000256" key="11">
    <source>
        <dbReference type="ARBA" id="ARBA00023163"/>
    </source>
</evidence>
<comment type="similarity">
    <text evidence="2 16">Belongs to the RuvB family.</text>
</comment>
<dbReference type="InterPro" id="IPR042487">
    <property type="entry name" value="RuvBL1/2_DNA/RNA_bd_dom"/>
</dbReference>
<evidence type="ECO:0000256" key="5">
    <source>
        <dbReference type="ARBA" id="ARBA00022801"/>
    </source>
</evidence>
<dbReference type="GO" id="GO:0003678">
    <property type="term" value="F:DNA helicase activity"/>
    <property type="evidence" value="ECO:0007669"/>
    <property type="project" value="UniProtKB-EC"/>
</dbReference>
<evidence type="ECO:0000256" key="15">
    <source>
        <dbReference type="ARBA" id="ARBA00047995"/>
    </source>
</evidence>
<protein>
    <recommendedName>
        <fullName evidence="16">RuvB-like helicase</fullName>
        <ecNumber evidence="16">3.6.4.12</ecNumber>
    </recommendedName>
</protein>
<dbReference type="OrthoDB" id="10060499at2759"/>
<evidence type="ECO:0000313" key="18">
    <source>
        <dbReference type="EMBL" id="KAF5375629.1"/>
    </source>
</evidence>
<dbReference type="InterPro" id="IPR027417">
    <property type="entry name" value="P-loop_NTPase"/>
</dbReference>
<evidence type="ECO:0000256" key="1">
    <source>
        <dbReference type="ARBA" id="ARBA00004123"/>
    </source>
</evidence>
<dbReference type="SMART" id="SM00382">
    <property type="entry name" value="AAA"/>
    <property type="match status" value="1"/>
</dbReference>
<keyword evidence="8 16" id="KW-0156">Chromatin regulator</keyword>
<evidence type="ECO:0000256" key="6">
    <source>
        <dbReference type="ARBA" id="ARBA00022806"/>
    </source>
</evidence>
<evidence type="ECO:0000256" key="9">
    <source>
        <dbReference type="ARBA" id="ARBA00023015"/>
    </source>
</evidence>
<dbReference type="Pfam" id="PF17856">
    <property type="entry name" value="TIP49_C"/>
    <property type="match status" value="1"/>
</dbReference>
<sequence length="491" mass="52859">MDGITTGTIELREATKMERIGVHSHITGLGLDDRLEPRPNSQGMVGQMRARKAAGVILRMLSPSTFSSATLTTTAASVGLSGRAILLAGPPSSGKTAIARGMAATLGPDVPFTSITASEVYSLSMSKTEGLTQALRRSIGVRIREEEEVVEGEVVEIVVERGITGSGKSGRVILKTTDMETVYEMGGKMIDEMTKEKVLAGDIISITKSSGRVTKLGRSFSHSRDFSLLSPSTNFIPTPSGEILTRRTTTHTVSLHEIDIINSRTQGFLALFAGDTGEVAAPLRAQIDVKVGEWREEGKAELVTGVLFIDEVHMLDMECFSFLNRALEGELAPLVVMASNRGMVRIRGTEMRGPHGLPPDLLDRVLIVATGKYAPEEVHQIIKIRCQEEDVEVAPDAEDLLVEIAGDAGMRYALGLIAVSQVVARKRVKSGGGGSEAVQVKDLRRAYGCFMDPGRSVQWLKEQQGGLLVEEITTSSESILQGQSPDKMDVV</sequence>
<reference evidence="18 19" key="1">
    <citation type="journal article" date="2020" name="ISME J.">
        <title>Uncovering the hidden diversity of litter-decomposition mechanisms in mushroom-forming fungi.</title>
        <authorList>
            <person name="Floudas D."/>
            <person name="Bentzer J."/>
            <person name="Ahren D."/>
            <person name="Johansson T."/>
            <person name="Persson P."/>
            <person name="Tunlid A."/>
        </authorList>
    </citation>
    <scope>NUCLEOTIDE SEQUENCE [LARGE SCALE GENOMIC DNA]</scope>
    <source>
        <strain evidence="18 19">CBS 406.79</strain>
    </source>
</reference>
<evidence type="ECO:0000256" key="3">
    <source>
        <dbReference type="ARBA" id="ARBA00022741"/>
    </source>
</evidence>
<dbReference type="PANTHER" id="PTHR11093">
    <property type="entry name" value="RUVB-RELATED REPTIN AND PONTIN"/>
    <property type="match status" value="1"/>
</dbReference>
<keyword evidence="6 16" id="KW-0347">Helicase</keyword>
<evidence type="ECO:0000259" key="17">
    <source>
        <dbReference type="SMART" id="SM00382"/>
    </source>
</evidence>
<keyword evidence="3 16" id="KW-0547">Nucleotide-binding</keyword>
<comment type="function">
    <text evidence="16">DNA helicase participates in several chromatin remodeling complexes, including the SWR1 and the INO80 complexes.</text>
</comment>
<evidence type="ECO:0000256" key="4">
    <source>
        <dbReference type="ARBA" id="ARBA00022763"/>
    </source>
</evidence>
<comment type="caution">
    <text evidence="18">The sequence shown here is derived from an EMBL/GenBank/DDBJ whole genome shotgun (WGS) entry which is preliminary data.</text>
</comment>
<keyword evidence="7 16" id="KW-0067">ATP-binding</keyword>
<evidence type="ECO:0000256" key="2">
    <source>
        <dbReference type="ARBA" id="ARBA00007519"/>
    </source>
</evidence>
<dbReference type="Gene3D" id="2.40.50.360">
    <property type="entry name" value="RuvB-like helicase, domain II"/>
    <property type="match status" value="1"/>
</dbReference>
<keyword evidence="12 16" id="KW-0234">DNA repair</keyword>
<dbReference type="Gene3D" id="1.10.8.60">
    <property type="match status" value="1"/>
</dbReference>
<gene>
    <name evidence="18" type="ORF">D9757_008528</name>
</gene>
<keyword evidence="19" id="KW-1185">Reference proteome</keyword>
<dbReference type="AlphaFoldDB" id="A0A8H5H2V9"/>
<dbReference type="SUPFAM" id="SSF52540">
    <property type="entry name" value="P-loop containing nucleoside triphosphate hydrolases"/>
    <property type="match status" value="1"/>
</dbReference>
<dbReference type="GO" id="GO:0005524">
    <property type="term" value="F:ATP binding"/>
    <property type="evidence" value="ECO:0007669"/>
    <property type="project" value="UniProtKB-KW"/>
</dbReference>
<evidence type="ECO:0000256" key="7">
    <source>
        <dbReference type="ARBA" id="ARBA00022840"/>
    </source>
</evidence>
<dbReference type="InterPro" id="IPR003593">
    <property type="entry name" value="AAA+_ATPase"/>
</dbReference>
<evidence type="ECO:0000313" key="19">
    <source>
        <dbReference type="Proteomes" id="UP000518752"/>
    </source>
</evidence>
<comment type="function">
    <text evidence="14">DNA helicase which participates in several chromatin remodeling complexes, including the SWR1 and the INO80 complexes. The SWR1 complex mediates the ATP-dependent exchange of histone H2A for the H2A variant HZT1 leading to transcriptional regulation of selected genes by chromatin remodeling. The INO80 complex remodels chromatin by shifting nucleosomes and is involved in DNA repair. Also involved in pre-rRNA processing.</text>
</comment>
<comment type="catalytic activity">
    <reaction evidence="15 16">
        <text>ATP + H2O = ADP + phosphate + H(+)</text>
        <dbReference type="Rhea" id="RHEA:13065"/>
        <dbReference type="ChEBI" id="CHEBI:15377"/>
        <dbReference type="ChEBI" id="CHEBI:15378"/>
        <dbReference type="ChEBI" id="CHEBI:30616"/>
        <dbReference type="ChEBI" id="CHEBI:43474"/>
        <dbReference type="ChEBI" id="CHEBI:456216"/>
        <dbReference type="EC" id="3.6.4.12"/>
    </reaction>
</comment>
<evidence type="ECO:0000256" key="8">
    <source>
        <dbReference type="ARBA" id="ARBA00022853"/>
    </source>
</evidence>